<keyword evidence="3" id="KW-1185">Reference proteome</keyword>
<dbReference type="AlphaFoldDB" id="A0AAV8PN78"/>
<dbReference type="Proteomes" id="UP001222027">
    <property type="component" value="Unassembled WGS sequence"/>
</dbReference>
<evidence type="ECO:0000256" key="1">
    <source>
        <dbReference type="SAM" id="MobiDB-lite"/>
    </source>
</evidence>
<dbReference type="EMBL" id="JAQQAF010000009">
    <property type="protein sequence ID" value="KAJ8460794.1"/>
    <property type="molecule type" value="Genomic_DNA"/>
</dbReference>
<evidence type="ECO:0000313" key="2">
    <source>
        <dbReference type="EMBL" id="KAJ8460794.1"/>
    </source>
</evidence>
<gene>
    <name evidence="2" type="ORF">OPV22_033720</name>
</gene>
<comment type="caution">
    <text evidence="2">The sequence shown here is derived from an EMBL/GenBank/DDBJ whole genome shotgun (WGS) entry which is preliminary data.</text>
</comment>
<reference evidence="2 3" key="1">
    <citation type="submission" date="2022-12" db="EMBL/GenBank/DDBJ databases">
        <title>Chromosome-scale assembly of the Ensete ventricosum genome.</title>
        <authorList>
            <person name="Dussert Y."/>
            <person name="Stocks J."/>
            <person name="Wendawek A."/>
            <person name="Woldeyes F."/>
            <person name="Nichols R.A."/>
            <person name="Borrell J.S."/>
        </authorList>
    </citation>
    <scope>NUCLEOTIDE SEQUENCE [LARGE SCALE GENOMIC DNA]</scope>
    <source>
        <strain evidence="3">cv. Maze</strain>
        <tissue evidence="2">Seeds</tissue>
    </source>
</reference>
<name>A0AAV8PN78_ENSVE</name>
<organism evidence="2 3">
    <name type="scientific">Ensete ventricosum</name>
    <name type="common">Abyssinian banana</name>
    <name type="synonym">Musa ensete</name>
    <dbReference type="NCBI Taxonomy" id="4639"/>
    <lineage>
        <taxon>Eukaryota</taxon>
        <taxon>Viridiplantae</taxon>
        <taxon>Streptophyta</taxon>
        <taxon>Embryophyta</taxon>
        <taxon>Tracheophyta</taxon>
        <taxon>Spermatophyta</taxon>
        <taxon>Magnoliopsida</taxon>
        <taxon>Liliopsida</taxon>
        <taxon>Zingiberales</taxon>
        <taxon>Musaceae</taxon>
        <taxon>Ensete</taxon>
    </lineage>
</organism>
<proteinExistence type="predicted"/>
<sequence length="184" mass="20126">MWAVTDTGPIKGLIGWPTNAETLTSPAALRCAFLRVASRYRMICIHGFVWRTRAGTLTQNGAEDLLRMKIMGQMNGDEARPDLLDMRSGGRLLQLDAVQLSLELIFNGIAMFRYQAGLLQTINHESHSRFRAAHGAALQVEGISQAWAAAAFVYKDEVEGRKKGGVVPTNQTVGPRVVADEDAS</sequence>
<accession>A0AAV8PN78</accession>
<feature type="region of interest" description="Disordered" evidence="1">
    <location>
        <begin position="164"/>
        <end position="184"/>
    </location>
</feature>
<evidence type="ECO:0000313" key="3">
    <source>
        <dbReference type="Proteomes" id="UP001222027"/>
    </source>
</evidence>
<protein>
    <submittedName>
        <fullName evidence="2">Uncharacterized protein</fullName>
    </submittedName>
</protein>